<evidence type="ECO:0000313" key="11">
    <source>
        <dbReference type="Proteomes" id="UP000656813"/>
    </source>
</evidence>
<protein>
    <recommendedName>
        <fullName evidence="3 9">Energy-coupling factor transporter transmembrane protein EcfT</fullName>
        <shortName evidence="9">ECF transporter T component EcfT</shortName>
    </recommendedName>
</protein>
<dbReference type="PANTHER" id="PTHR33514">
    <property type="entry name" value="PROTEIN ABCI12, CHLOROPLASTIC"/>
    <property type="match status" value="1"/>
</dbReference>
<dbReference type="EMBL" id="BMFV01000026">
    <property type="protein sequence ID" value="GGH85304.1"/>
    <property type="molecule type" value="Genomic_DNA"/>
</dbReference>
<feature type="transmembrane region" description="Helical" evidence="9">
    <location>
        <begin position="105"/>
        <end position="127"/>
    </location>
</feature>
<dbReference type="GO" id="GO:0022857">
    <property type="term" value="F:transmembrane transporter activity"/>
    <property type="evidence" value="ECO:0007669"/>
    <property type="project" value="UniProtKB-UniRule"/>
</dbReference>
<comment type="caution">
    <text evidence="10">The sequence shown here is derived from an EMBL/GenBank/DDBJ whole genome shotgun (WGS) entry which is preliminary data.</text>
</comment>
<keyword evidence="8 9" id="KW-0472">Membrane</keyword>
<feature type="transmembrane region" description="Helical" evidence="9">
    <location>
        <begin position="245"/>
        <end position="261"/>
    </location>
</feature>
<evidence type="ECO:0000256" key="3">
    <source>
        <dbReference type="ARBA" id="ARBA00014042"/>
    </source>
</evidence>
<evidence type="ECO:0000313" key="10">
    <source>
        <dbReference type="EMBL" id="GGH85304.1"/>
    </source>
</evidence>
<evidence type="ECO:0000256" key="6">
    <source>
        <dbReference type="ARBA" id="ARBA00022692"/>
    </source>
</evidence>
<keyword evidence="5 9" id="KW-1003">Cell membrane</keyword>
<accession>A0A8J2ZY50</accession>
<evidence type="ECO:0000256" key="1">
    <source>
        <dbReference type="ARBA" id="ARBA00004651"/>
    </source>
</evidence>
<comment type="similarity">
    <text evidence="2 9">Belongs to the energy-coupling factor EcfT family.</text>
</comment>
<dbReference type="PANTHER" id="PTHR33514:SF13">
    <property type="entry name" value="PROTEIN ABCI12, CHLOROPLASTIC"/>
    <property type="match status" value="1"/>
</dbReference>
<dbReference type="Proteomes" id="UP000656813">
    <property type="component" value="Unassembled WGS sequence"/>
</dbReference>
<evidence type="ECO:0000256" key="5">
    <source>
        <dbReference type="ARBA" id="ARBA00022475"/>
    </source>
</evidence>
<evidence type="ECO:0000256" key="7">
    <source>
        <dbReference type="ARBA" id="ARBA00022989"/>
    </source>
</evidence>
<gene>
    <name evidence="9 10" type="primary">ecfT</name>
    <name evidence="10" type="ORF">GCM10007096_30380</name>
</gene>
<evidence type="ECO:0000256" key="4">
    <source>
        <dbReference type="ARBA" id="ARBA00022448"/>
    </source>
</evidence>
<keyword evidence="11" id="KW-1185">Reference proteome</keyword>
<comment type="subunit">
    <text evidence="9">Forms a stable energy-coupling factor (ECF) transporter complex composed of 2 membrane-embedded substrate-binding proteins (S component), 2 ATP-binding proteins (A component) and 2 transmembrane proteins (T component).</text>
</comment>
<organism evidence="10 11">
    <name type="scientific">Pullulanibacillus pueri</name>
    <dbReference type="NCBI Taxonomy" id="1437324"/>
    <lineage>
        <taxon>Bacteria</taxon>
        <taxon>Bacillati</taxon>
        <taxon>Bacillota</taxon>
        <taxon>Bacilli</taxon>
        <taxon>Bacillales</taxon>
        <taxon>Sporolactobacillaceae</taxon>
        <taxon>Pullulanibacillus</taxon>
    </lineage>
</organism>
<evidence type="ECO:0000256" key="8">
    <source>
        <dbReference type="ARBA" id="ARBA00023136"/>
    </source>
</evidence>
<keyword evidence="6 9" id="KW-0812">Transmembrane</keyword>
<evidence type="ECO:0000256" key="9">
    <source>
        <dbReference type="HAMAP-Rule" id="MF_01461"/>
    </source>
</evidence>
<dbReference type="InterPro" id="IPR003339">
    <property type="entry name" value="ABC/ECF_trnsptr_transmembrane"/>
</dbReference>
<keyword evidence="7 9" id="KW-1133">Transmembrane helix</keyword>
<name>A0A8J2ZY50_9BACL</name>
<comment type="function">
    <text evidence="9">Transmembrane (T) component of an energy-coupling factor (ECF) ABC-transporter complex. Unlike classic ABC transporters this ECF transporter provides the energy necessary to transport a number of different substrates.</text>
</comment>
<dbReference type="AlphaFoldDB" id="A0A8J2ZY50"/>
<reference evidence="10" key="1">
    <citation type="journal article" date="2014" name="Int. J. Syst. Evol. Microbiol.">
        <title>Complete genome sequence of Corynebacterium casei LMG S-19264T (=DSM 44701T), isolated from a smear-ripened cheese.</title>
        <authorList>
            <consortium name="US DOE Joint Genome Institute (JGI-PGF)"/>
            <person name="Walter F."/>
            <person name="Albersmeier A."/>
            <person name="Kalinowski J."/>
            <person name="Ruckert C."/>
        </authorList>
    </citation>
    <scope>NUCLEOTIDE SEQUENCE</scope>
    <source>
        <strain evidence="10">CGMCC 1.12777</strain>
    </source>
</reference>
<comment type="subcellular location">
    <subcellularLocation>
        <location evidence="1 9">Cell membrane</location>
        <topology evidence="1 9">Multi-pass membrane protein</topology>
    </subcellularLocation>
</comment>
<reference evidence="10" key="2">
    <citation type="submission" date="2020-09" db="EMBL/GenBank/DDBJ databases">
        <authorList>
            <person name="Sun Q."/>
            <person name="Zhou Y."/>
        </authorList>
    </citation>
    <scope>NUCLEOTIDE SEQUENCE</scope>
    <source>
        <strain evidence="10">CGMCC 1.12777</strain>
    </source>
</reference>
<dbReference type="GO" id="GO:0005886">
    <property type="term" value="C:plasma membrane"/>
    <property type="evidence" value="ECO:0007669"/>
    <property type="project" value="UniProtKB-SubCell"/>
</dbReference>
<dbReference type="InterPro" id="IPR024919">
    <property type="entry name" value="EcfT"/>
</dbReference>
<dbReference type="HAMAP" id="MF_01461">
    <property type="entry name" value="EcfT"/>
    <property type="match status" value="1"/>
</dbReference>
<dbReference type="CDD" id="cd16914">
    <property type="entry name" value="EcfT"/>
    <property type="match status" value="1"/>
</dbReference>
<feature type="transmembrane region" description="Helical" evidence="9">
    <location>
        <begin position="68"/>
        <end position="85"/>
    </location>
</feature>
<dbReference type="Pfam" id="PF02361">
    <property type="entry name" value="CbiQ"/>
    <property type="match status" value="1"/>
</dbReference>
<proteinExistence type="inferred from homology"/>
<feature type="transmembrane region" description="Helical" evidence="9">
    <location>
        <begin position="25"/>
        <end position="56"/>
    </location>
</feature>
<evidence type="ECO:0000256" key="2">
    <source>
        <dbReference type="ARBA" id="ARBA00005660"/>
    </source>
</evidence>
<keyword evidence="4 9" id="KW-0813">Transport</keyword>
<sequence>MNIIIGQYVPGKSILHHMDPRSKLLAVFALIFIVFLANNWVTYGVIVILTLVAIVLSRVRLRFIYKGLKPILLVIIITFVLNAFFTKSGEAIFDYGWFHLTTGGLQQAAFISVRLLVIVIMTTLLTLTTTPIDITDGLENLLRPFKKLRFPVHEFALMMSIALRFIPTLMEETEKIMKAQTARGVEFSSGPLTQRIKAILPLLVPLFISAFKRAEDLAMAMEARGYRGDIGRTKLRLLKWGLKDSLLLLVVIVLIPVLVLLRG</sequence>